<protein>
    <submittedName>
        <fullName evidence="1">Uncharacterized protein</fullName>
    </submittedName>
</protein>
<dbReference type="EMBL" id="JH817276">
    <property type="protein sequence ID" value="EKC21684.1"/>
    <property type="molecule type" value="Genomic_DNA"/>
</dbReference>
<proteinExistence type="predicted"/>
<name>K1PS41_MAGGI</name>
<dbReference type="InParanoid" id="K1PS41"/>
<reference evidence="1" key="1">
    <citation type="journal article" date="2012" name="Nature">
        <title>The oyster genome reveals stress adaptation and complexity of shell formation.</title>
        <authorList>
            <person name="Zhang G."/>
            <person name="Fang X."/>
            <person name="Guo X."/>
            <person name="Li L."/>
            <person name="Luo R."/>
            <person name="Xu F."/>
            <person name="Yang P."/>
            <person name="Zhang L."/>
            <person name="Wang X."/>
            <person name="Qi H."/>
            <person name="Xiong Z."/>
            <person name="Que H."/>
            <person name="Xie Y."/>
            <person name="Holland P.W."/>
            <person name="Paps J."/>
            <person name="Zhu Y."/>
            <person name="Wu F."/>
            <person name="Chen Y."/>
            <person name="Wang J."/>
            <person name="Peng C."/>
            <person name="Meng J."/>
            <person name="Yang L."/>
            <person name="Liu J."/>
            <person name="Wen B."/>
            <person name="Zhang N."/>
            <person name="Huang Z."/>
            <person name="Zhu Q."/>
            <person name="Feng Y."/>
            <person name="Mount A."/>
            <person name="Hedgecock D."/>
            <person name="Xu Z."/>
            <person name="Liu Y."/>
            <person name="Domazet-Loso T."/>
            <person name="Du Y."/>
            <person name="Sun X."/>
            <person name="Zhang S."/>
            <person name="Liu B."/>
            <person name="Cheng P."/>
            <person name="Jiang X."/>
            <person name="Li J."/>
            <person name="Fan D."/>
            <person name="Wang W."/>
            <person name="Fu W."/>
            <person name="Wang T."/>
            <person name="Wang B."/>
            <person name="Zhang J."/>
            <person name="Peng Z."/>
            <person name="Li Y."/>
            <person name="Li N."/>
            <person name="Wang J."/>
            <person name="Chen M."/>
            <person name="He Y."/>
            <person name="Tan F."/>
            <person name="Song X."/>
            <person name="Zheng Q."/>
            <person name="Huang R."/>
            <person name="Yang H."/>
            <person name="Du X."/>
            <person name="Chen L."/>
            <person name="Yang M."/>
            <person name="Gaffney P.M."/>
            <person name="Wang S."/>
            <person name="Luo L."/>
            <person name="She Z."/>
            <person name="Ming Y."/>
            <person name="Huang W."/>
            <person name="Zhang S."/>
            <person name="Huang B."/>
            <person name="Zhang Y."/>
            <person name="Qu T."/>
            <person name="Ni P."/>
            <person name="Miao G."/>
            <person name="Wang J."/>
            <person name="Wang Q."/>
            <person name="Steinberg C.E."/>
            <person name="Wang H."/>
            <person name="Li N."/>
            <person name="Qian L."/>
            <person name="Zhang G."/>
            <person name="Li Y."/>
            <person name="Yang H."/>
            <person name="Liu X."/>
            <person name="Wang J."/>
            <person name="Yin Y."/>
            <person name="Wang J."/>
        </authorList>
    </citation>
    <scope>NUCLEOTIDE SEQUENCE [LARGE SCALE GENOMIC DNA]</scope>
    <source>
        <strain evidence="1">05x7-T-G4-1.051#20</strain>
    </source>
</reference>
<dbReference type="AlphaFoldDB" id="K1PS41"/>
<evidence type="ECO:0000313" key="1">
    <source>
        <dbReference type="EMBL" id="EKC21684.1"/>
    </source>
</evidence>
<gene>
    <name evidence="1" type="ORF">CGI_10003506</name>
</gene>
<dbReference type="HOGENOM" id="CLU_1798333_0_0_1"/>
<organism evidence="1">
    <name type="scientific">Magallana gigas</name>
    <name type="common">Pacific oyster</name>
    <name type="synonym">Crassostrea gigas</name>
    <dbReference type="NCBI Taxonomy" id="29159"/>
    <lineage>
        <taxon>Eukaryota</taxon>
        <taxon>Metazoa</taxon>
        <taxon>Spiralia</taxon>
        <taxon>Lophotrochozoa</taxon>
        <taxon>Mollusca</taxon>
        <taxon>Bivalvia</taxon>
        <taxon>Autobranchia</taxon>
        <taxon>Pteriomorphia</taxon>
        <taxon>Ostreida</taxon>
        <taxon>Ostreoidea</taxon>
        <taxon>Ostreidae</taxon>
        <taxon>Magallana</taxon>
    </lineage>
</organism>
<sequence length="144" mass="16359">MAQNSMSETSEILHESLTIINGGSPNTRGTKEDRQELQHILDLLEKMGKKLNKIDNLESRLTKIEGIFKQLDVVENKVAKCETSVCELEREKNEVQKMHIEMVKDMSGLSNLFNIAAKEMKEIQKEVKGETKNMKLLSLNINGD</sequence>
<accession>K1PS41</accession>